<sequence>MPAGAGDGAFLSERMRAPLPVEEAALRLARSA</sequence>
<evidence type="ECO:0000313" key="1">
    <source>
        <dbReference type="EMBL" id="CAA9248394.1"/>
    </source>
</evidence>
<gene>
    <name evidence="1" type="ORF">AVDCRST_MAG08-1978</name>
</gene>
<dbReference type="EMBL" id="CADCTG010000162">
    <property type="protein sequence ID" value="CAA9248394.1"/>
    <property type="molecule type" value="Genomic_DNA"/>
</dbReference>
<reference evidence="1" key="1">
    <citation type="submission" date="2020-02" db="EMBL/GenBank/DDBJ databases">
        <authorList>
            <person name="Meier V. D."/>
        </authorList>
    </citation>
    <scope>NUCLEOTIDE SEQUENCE</scope>
    <source>
        <strain evidence="1">AVDCRST_MAG08</strain>
    </source>
</reference>
<protein>
    <submittedName>
        <fullName evidence="1">Uncharacterized protein</fullName>
    </submittedName>
</protein>
<name>A0A6J4IC19_9PROT</name>
<dbReference type="AlphaFoldDB" id="A0A6J4IC19"/>
<proteinExistence type="predicted"/>
<accession>A0A6J4IC19</accession>
<organism evidence="1">
    <name type="scientific">uncultured Acetobacteraceae bacterium</name>
    <dbReference type="NCBI Taxonomy" id="169975"/>
    <lineage>
        <taxon>Bacteria</taxon>
        <taxon>Pseudomonadati</taxon>
        <taxon>Pseudomonadota</taxon>
        <taxon>Alphaproteobacteria</taxon>
        <taxon>Acetobacterales</taxon>
        <taxon>Acetobacteraceae</taxon>
        <taxon>environmental samples</taxon>
    </lineage>
</organism>